<keyword evidence="3" id="KW-1185">Reference proteome</keyword>
<comment type="caution">
    <text evidence="2">The sequence shown here is derived from an EMBL/GenBank/DDBJ whole genome shotgun (WGS) entry which is preliminary data.</text>
</comment>
<accession>A0AAD5V4S8</accession>
<proteinExistence type="predicted"/>
<name>A0AAD5V4S8_9APHY</name>
<evidence type="ECO:0000313" key="2">
    <source>
        <dbReference type="EMBL" id="KAJ3486031.1"/>
    </source>
</evidence>
<dbReference type="AlphaFoldDB" id="A0AAD5V4S8"/>
<organism evidence="2 3">
    <name type="scientific">Meripilus lineatus</name>
    <dbReference type="NCBI Taxonomy" id="2056292"/>
    <lineage>
        <taxon>Eukaryota</taxon>
        <taxon>Fungi</taxon>
        <taxon>Dikarya</taxon>
        <taxon>Basidiomycota</taxon>
        <taxon>Agaricomycotina</taxon>
        <taxon>Agaricomycetes</taxon>
        <taxon>Polyporales</taxon>
        <taxon>Meripilaceae</taxon>
        <taxon>Meripilus</taxon>
    </lineage>
</organism>
<gene>
    <name evidence="2" type="ORF">NLI96_g4523</name>
</gene>
<evidence type="ECO:0000256" key="1">
    <source>
        <dbReference type="SAM" id="MobiDB-lite"/>
    </source>
</evidence>
<protein>
    <submittedName>
        <fullName evidence="2">Uncharacterized protein</fullName>
    </submittedName>
</protein>
<feature type="compositionally biased region" description="Acidic residues" evidence="1">
    <location>
        <begin position="174"/>
        <end position="195"/>
    </location>
</feature>
<sequence length="195" mass="22500">MLFDELVPMILTKFSHSTFPIVSASISYQTAPYPGIYLGLWAEKIWPDTLFNGPIGIRDPNIPPIFQIGVHSPNVDFLLSRIGDFVPDIHTVVYHVPWEENIRSHLSWTAASQTLQFVTALLEDVLTTLKRRWEARLGLQRLGLALCRYIDREDADRFRELVDVVDWDEHVDFDSSDDEEDKEEEGSEDDAYDEF</sequence>
<reference evidence="2" key="1">
    <citation type="submission" date="2022-07" db="EMBL/GenBank/DDBJ databases">
        <title>Genome Sequence of Physisporinus lineatus.</title>
        <authorList>
            <person name="Buettner E."/>
        </authorList>
    </citation>
    <scope>NUCLEOTIDE SEQUENCE</scope>
    <source>
        <strain evidence="2">VT162</strain>
    </source>
</reference>
<dbReference type="Proteomes" id="UP001212997">
    <property type="component" value="Unassembled WGS sequence"/>
</dbReference>
<feature type="region of interest" description="Disordered" evidence="1">
    <location>
        <begin position="172"/>
        <end position="195"/>
    </location>
</feature>
<evidence type="ECO:0000313" key="3">
    <source>
        <dbReference type="Proteomes" id="UP001212997"/>
    </source>
</evidence>
<dbReference type="EMBL" id="JANAWD010000134">
    <property type="protein sequence ID" value="KAJ3486031.1"/>
    <property type="molecule type" value="Genomic_DNA"/>
</dbReference>